<dbReference type="CDD" id="cd06279">
    <property type="entry name" value="PBP1_LacI-like"/>
    <property type="match status" value="1"/>
</dbReference>
<dbReference type="Gene3D" id="3.40.50.2300">
    <property type="match status" value="2"/>
</dbReference>
<evidence type="ECO:0000313" key="7">
    <source>
        <dbReference type="Proteomes" id="UP000292564"/>
    </source>
</evidence>
<dbReference type="PANTHER" id="PTHR30146:SF138">
    <property type="entry name" value="TRANSCRIPTIONAL REGULATORY PROTEIN"/>
    <property type="match status" value="1"/>
</dbReference>
<feature type="region of interest" description="Disordered" evidence="4">
    <location>
        <begin position="1"/>
        <end position="22"/>
    </location>
</feature>
<dbReference type="InterPro" id="IPR010982">
    <property type="entry name" value="Lambda_DNA-bd_dom_sf"/>
</dbReference>
<dbReference type="Gene3D" id="1.10.260.40">
    <property type="entry name" value="lambda repressor-like DNA-binding domains"/>
    <property type="match status" value="1"/>
</dbReference>
<dbReference type="RefSeq" id="WP_130508385.1">
    <property type="nucleotide sequence ID" value="NZ_SHKY01000001.1"/>
</dbReference>
<dbReference type="InterPro" id="IPR000843">
    <property type="entry name" value="HTH_LacI"/>
</dbReference>
<dbReference type="GO" id="GO:0000976">
    <property type="term" value="F:transcription cis-regulatory region binding"/>
    <property type="evidence" value="ECO:0007669"/>
    <property type="project" value="TreeGrafter"/>
</dbReference>
<proteinExistence type="predicted"/>
<comment type="caution">
    <text evidence="6">The sequence shown here is derived from an EMBL/GenBank/DDBJ whole genome shotgun (WGS) entry which is preliminary data.</text>
</comment>
<dbReference type="Proteomes" id="UP000292564">
    <property type="component" value="Unassembled WGS sequence"/>
</dbReference>
<keyword evidence="1" id="KW-0805">Transcription regulation</keyword>
<accession>A0A4Q7ZEV0</accession>
<protein>
    <submittedName>
        <fullName evidence="6">LacI family transcriptional regulator</fullName>
    </submittedName>
</protein>
<dbReference type="InterPro" id="IPR046335">
    <property type="entry name" value="LacI/GalR-like_sensor"/>
</dbReference>
<dbReference type="InterPro" id="IPR028082">
    <property type="entry name" value="Peripla_BP_I"/>
</dbReference>
<evidence type="ECO:0000259" key="5">
    <source>
        <dbReference type="PROSITE" id="PS50932"/>
    </source>
</evidence>
<evidence type="ECO:0000256" key="4">
    <source>
        <dbReference type="SAM" id="MobiDB-lite"/>
    </source>
</evidence>
<evidence type="ECO:0000313" key="6">
    <source>
        <dbReference type="EMBL" id="RZU49272.1"/>
    </source>
</evidence>
<reference evidence="6 7" key="1">
    <citation type="submission" date="2019-02" db="EMBL/GenBank/DDBJ databases">
        <title>Sequencing the genomes of 1000 actinobacteria strains.</title>
        <authorList>
            <person name="Klenk H.-P."/>
        </authorList>
    </citation>
    <scope>NUCLEOTIDE SEQUENCE [LARGE SCALE GENOMIC DNA]</scope>
    <source>
        <strain evidence="6 7">DSM 45162</strain>
    </source>
</reference>
<dbReference type="GO" id="GO:0003700">
    <property type="term" value="F:DNA-binding transcription factor activity"/>
    <property type="evidence" value="ECO:0007669"/>
    <property type="project" value="TreeGrafter"/>
</dbReference>
<dbReference type="PANTHER" id="PTHR30146">
    <property type="entry name" value="LACI-RELATED TRANSCRIPTIONAL REPRESSOR"/>
    <property type="match status" value="1"/>
</dbReference>
<sequence>MASKRSGAEPGRGRKPTSGDVAAAAGVSRSAVSFAFNNPQRISAATRDRIMAVAQEIGYTPNTLARMLQSGATQSLGVLLPQRLARILENPYYARFLMGAGQVCDQEGYTLLLTPPLQDSVLKAIPYAAVDGFIVCGLETDRGEVAELQRRNIPFVLIDSDGQSGAPSVDVDDQGGARDVTRHLLELGHRRIAVVSIGAGGPEPGEHWGPLARRLDGIAEALAEVGMTWADVPMAEVPVTRTDGYQVTRALMAQHRPTAILALSDVLAYGAVDALHELGVDVPGEVSVTGFDDLAESAWFRPRLTTVRQPIVTKGRTAADFLISAIRGEDQHPHQVLGTSLVVRDSTAPPVARA</sequence>
<keyword evidence="3" id="KW-0804">Transcription</keyword>
<dbReference type="PROSITE" id="PS50932">
    <property type="entry name" value="HTH_LACI_2"/>
    <property type="match status" value="1"/>
</dbReference>
<keyword evidence="7" id="KW-1185">Reference proteome</keyword>
<gene>
    <name evidence="6" type="ORF">EV385_1014</name>
</gene>
<dbReference type="Pfam" id="PF13377">
    <property type="entry name" value="Peripla_BP_3"/>
    <property type="match status" value="1"/>
</dbReference>
<organism evidence="6 7">
    <name type="scientific">Krasilnikovia cinnamomea</name>
    <dbReference type="NCBI Taxonomy" id="349313"/>
    <lineage>
        <taxon>Bacteria</taxon>
        <taxon>Bacillati</taxon>
        <taxon>Actinomycetota</taxon>
        <taxon>Actinomycetes</taxon>
        <taxon>Micromonosporales</taxon>
        <taxon>Micromonosporaceae</taxon>
        <taxon>Krasilnikovia</taxon>
    </lineage>
</organism>
<evidence type="ECO:0000256" key="3">
    <source>
        <dbReference type="ARBA" id="ARBA00023163"/>
    </source>
</evidence>
<dbReference type="Pfam" id="PF00356">
    <property type="entry name" value="LacI"/>
    <property type="match status" value="1"/>
</dbReference>
<dbReference type="AlphaFoldDB" id="A0A4Q7ZEV0"/>
<evidence type="ECO:0000256" key="2">
    <source>
        <dbReference type="ARBA" id="ARBA00023125"/>
    </source>
</evidence>
<keyword evidence="2" id="KW-0238">DNA-binding</keyword>
<feature type="domain" description="HTH lacI-type" evidence="5">
    <location>
        <begin position="16"/>
        <end position="70"/>
    </location>
</feature>
<dbReference type="CDD" id="cd01392">
    <property type="entry name" value="HTH_LacI"/>
    <property type="match status" value="1"/>
</dbReference>
<dbReference type="OrthoDB" id="59108at2"/>
<dbReference type="SUPFAM" id="SSF47413">
    <property type="entry name" value="lambda repressor-like DNA-binding domains"/>
    <property type="match status" value="1"/>
</dbReference>
<evidence type="ECO:0000256" key="1">
    <source>
        <dbReference type="ARBA" id="ARBA00023015"/>
    </source>
</evidence>
<dbReference type="SUPFAM" id="SSF53822">
    <property type="entry name" value="Periplasmic binding protein-like I"/>
    <property type="match status" value="1"/>
</dbReference>
<dbReference type="SMART" id="SM00354">
    <property type="entry name" value="HTH_LACI"/>
    <property type="match status" value="1"/>
</dbReference>
<dbReference type="EMBL" id="SHKY01000001">
    <property type="protein sequence ID" value="RZU49272.1"/>
    <property type="molecule type" value="Genomic_DNA"/>
</dbReference>
<name>A0A4Q7ZEV0_9ACTN</name>